<accession>A0A371HT11</accession>
<dbReference type="Gene3D" id="2.40.70.10">
    <property type="entry name" value="Acid Proteases"/>
    <property type="match status" value="1"/>
</dbReference>
<protein>
    <submittedName>
        <fullName evidence="1">Uncharacterized protein</fullName>
    </submittedName>
</protein>
<dbReference type="EMBL" id="QJKJ01001785">
    <property type="protein sequence ID" value="RDY05915.1"/>
    <property type="molecule type" value="Genomic_DNA"/>
</dbReference>
<feature type="non-terminal residue" evidence="1">
    <location>
        <position position="1"/>
    </location>
</feature>
<dbReference type="AlphaFoldDB" id="A0A371HT11"/>
<keyword evidence="2" id="KW-1185">Reference proteome</keyword>
<evidence type="ECO:0000313" key="1">
    <source>
        <dbReference type="EMBL" id="RDY05915.1"/>
    </source>
</evidence>
<dbReference type="OrthoDB" id="778454at2759"/>
<dbReference type="PANTHER" id="PTHR33067:SF31">
    <property type="entry name" value="RNA-DIRECTED DNA POLYMERASE"/>
    <property type="match status" value="1"/>
</dbReference>
<reference evidence="1" key="1">
    <citation type="submission" date="2018-05" db="EMBL/GenBank/DDBJ databases">
        <title>Draft genome of Mucuna pruriens seed.</title>
        <authorList>
            <person name="Nnadi N.E."/>
            <person name="Vos R."/>
            <person name="Hasami M.H."/>
            <person name="Devisetty U.K."/>
            <person name="Aguiy J.C."/>
        </authorList>
    </citation>
    <scope>NUCLEOTIDE SEQUENCE [LARGE SCALE GENOMIC DNA]</scope>
    <source>
        <strain evidence="1">JCA_2017</strain>
    </source>
</reference>
<evidence type="ECO:0000313" key="2">
    <source>
        <dbReference type="Proteomes" id="UP000257109"/>
    </source>
</evidence>
<organism evidence="1 2">
    <name type="scientific">Mucuna pruriens</name>
    <name type="common">Velvet bean</name>
    <name type="synonym">Dolichos pruriens</name>
    <dbReference type="NCBI Taxonomy" id="157652"/>
    <lineage>
        <taxon>Eukaryota</taxon>
        <taxon>Viridiplantae</taxon>
        <taxon>Streptophyta</taxon>
        <taxon>Embryophyta</taxon>
        <taxon>Tracheophyta</taxon>
        <taxon>Spermatophyta</taxon>
        <taxon>Magnoliopsida</taxon>
        <taxon>eudicotyledons</taxon>
        <taxon>Gunneridae</taxon>
        <taxon>Pentapetalae</taxon>
        <taxon>rosids</taxon>
        <taxon>fabids</taxon>
        <taxon>Fabales</taxon>
        <taxon>Fabaceae</taxon>
        <taxon>Papilionoideae</taxon>
        <taxon>50 kb inversion clade</taxon>
        <taxon>NPAAA clade</taxon>
        <taxon>indigoferoid/millettioid clade</taxon>
        <taxon>Phaseoleae</taxon>
        <taxon>Mucuna</taxon>
    </lineage>
</organism>
<dbReference type="InterPro" id="IPR021109">
    <property type="entry name" value="Peptidase_aspartic_dom_sf"/>
</dbReference>
<proteinExistence type="predicted"/>
<dbReference type="PANTHER" id="PTHR33067">
    <property type="entry name" value="RNA-DIRECTED DNA POLYMERASE-RELATED"/>
    <property type="match status" value="1"/>
</dbReference>
<gene>
    <name evidence="1" type="ORF">CR513_10189</name>
</gene>
<name>A0A371HT11_MUCPR</name>
<comment type="caution">
    <text evidence="1">The sequence shown here is derived from an EMBL/GenBank/DDBJ whole genome shotgun (WGS) entry which is preliminary data.</text>
</comment>
<sequence>MTSVHQKLPPKLKDSGGFSIPYLIRNTRFGKVLCDIGASVSLIPFCVCKRIDMGDLKFTGMSIQLVDKSIKHLIRVLKDVPVPFLTIVDMIVDIDSSNQSMEEEKTRAYFRDSLKAYLTREVSLDLRDDATKYVKLIEITPFLNPRKTTIEKLELGTNEWDVETSPRVELKLLPSILIYEFLVLNSSYLVIVNANLSEIETQNYLKVIGYSMEGINRINPSLCVHRILMVEGHKSYFDYQ</sequence>
<dbReference type="Proteomes" id="UP000257109">
    <property type="component" value="Unassembled WGS sequence"/>
</dbReference>